<protein>
    <submittedName>
        <fullName evidence="2">Undecaprenyl-phosphate mannosyltransferase</fullName>
        <ecNumber evidence="2">2.4.1.54</ecNumber>
    </submittedName>
</protein>
<dbReference type="InterPro" id="IPR029044">
    <property type="entry name" value="Nucleotide-diphossugar_trans"/>
</dbReference>
<dbReference type="PANTHER" id="PTHR48090">
    <property type="entry name" value="UNDECAPRENYL-PHOSPHATE 4-DEOXY-4-FORMAMIDO-L-ARABINOSE TRANSFERASE-RELATED"/>
    <property type="match status" value="1"/>
</dbReference>
<dbReference type="AlphaFoldDB" id="A0A518DEV3"/>
<dbReference type="Pfam" id="PF00535">
    <property type="entry name" value="Glycos_transf_2"/>
    <property type="match status" value="1"/>
</dbReference>
<dbReference type="CDD" id="cd04179">
    <property type="entry name" value="DPM_DPG-synthase_like"/>
    <property type="match status" value="1"/>
</dbReference>
<reference evidence="2 3" key="1">
    <citation type="submission" date="2019-02" db="EMBL/GenBank/DDBJ databases">
        <title>Deep-cultivation of Planctomycetes and their phenomic and genomic characterization uncovers novel biology.</title>
        <authorList>
            <person name="Wiegand S."/>
            <person name="Jogler M."/>
            <person name="Boedeker C."/>
            <person name="Pinto D."/>
            <person name="Vollmers J."/>
            <person name="Rivas-Marin E."/>
            <person name="Kohn T."/>
            <person name="Peeters S.H."/>
            <person name="Heuer A."/>
            <person name="Rast P."/>
            <person name="Oberbeckmann S."/>
            <person name="Bunk B."/>
            <person name="Jeske O."/>
            <person name="Meyerdierks A."/>
            <person name="Storesund J.E."/>
            <person name="Kallscheuer N."/>
            <person name="Luecker S."/>
            <person name="Lage O.M."/>
            <person name="Pohl T."/>
            <person name="Merkel B.J."/>
            <person name="Hornburger P."/>
            <person name="Mueller R.-W."/>
            <person name="Bruemmer F."/>
            <person name="Labrenz M."/>
            <person name="Spormann A.M."/>
            <person name="Op den Camp H."/>
            <person name="Overmann J."/>
            <person name="Amann R."/>
            <person name="Jetten M.S.M."/>
            <person name="Mascher T."/>
            <person name="Medema M.H."/>
            <person name="Devos D.P."/>
            <person name="Kaster A.-K."/>
            <person name="Ovreas L."/>
            <person name="Rohde M."/>
            <person name="Galperin M.Y."/>
            <person name="Jogler C."/>
        </authorList>
    </citation>
    <scope>NUCLEOTIDE SEQUENCE [LARGE SCALE GENOMIC DNA]</scope>
    <source>
        <strain evidence="2 3">Pla175</strain>
    </source>
</reference>
<feature type="domain" description="Glycosyltransferase 2-like" evidence="1">
    <location>
        <begin position="30"/>
        <end position="199"/>
    </location>
</feature>
<dbReference type="EC" id="2.4.1.54" evidence="2"/>
<dbReference type="RefSeq" id="WP_145287665.1">
    <property type="nucleotide sequence ID" value="NZ_CP036291.1"/>
</dbReference>
<dbReference type="SUPFAM" id="SSF53448">
    <property type="entry name" value="Nucleotide-diphospho-sugar transferases"/>
    <property type="match status" value="1"/>
</dbReference>
<keyword evidence="2" id="KW-0328">Glycosyltransferase</keyword>
<dbReference type="InterPro" id="IPR001173">
    <property type="entry name" value="Glyco_trans_2-like"/>
</dbReference>
<dbReference type="PANTHER" id="PTHR48090:SF7">
    <property type="entry name" value="RFBJ PROTEIN"/>
    <property type="match status" value="1"/>
</dbReference>
<organism evidence="2 3">
    <name type="scientific">Pirellulimonas nuda</name>
    <dbReference type="NCBI Taxonomy" id="2528009"/>
    <lineage>
        <taxon>Bacteria</taxon>
        <taxon>Pseudomonadati</taxon>
        <taxon>Planctomycetota</taxon>
        <taxon>Planctomycetia</taxon>
        <taxon>Pirellulales</taxon>
        <taxon>Lacipirellulaceae</taxon>
        <taxon>Pirellulimonas</taxon>
    </lineage>
</organism>
<proteinExistence type="predicted"/>
<evidence type="ECO:0000313" key="3">
    <source>
        <dbReference type="Proteomes" id="UP000317429"/>
    </source>
</evidence>
<keyword evidence="3" id="KW-1185">Reference proteome</keyword>
<dbReference type="KEGG" id="pnd:Pla175_34070"/>
<name>A0A518DEV3_9BACT</name>
<evidence type="ECO:0000313" key="2">
    <source>
        <dbReference type="EMBL" id="QDU90008.1"/>
    </source>
</evidence>
<dbReference type="Proteomes" id="UP000317429">
    <property type="component" value="Chromosome"/>
</dbReference>
<dbReference type="InterPro" id="IPR050256">
    <property type="entry name" value="Glycosyltransferase_2"/>
</dbReference>
<dbReference type="GO" id="GO:0047267">
    <property type="term" value="F:undecaprenyl-phosphate mannosyltransferase activity"/>
    <property type="evidence" value="ECO:0007669"/>
    <property type="project" value="UniProtKB-EC"/>
</dbReference>
<sequence length="274" mass="29581">MNVTKQPTERIDVLPAQPPAGEQAARRALIVLPAYNEEESLPPLLDAIQSTLTAAGVGYEVLVVDDGSQDGTARVVSQASFRMPVTLVQHEQNRGLAAALRTGLEAAVRASGPEDVIFTLDADNTQPPGLMPRMLSMISEGHDVVIASRFQAGSRVVGVPWRRNLMSLAARGLFTVALPIRGVRDYTCGYRAYRATALRDAMNRYGDAFVSETGFSCMVDVLLKLRGQGLVMGEAPMILRYDQKGGASKMRVARTALQTLSLIARRRLGQTGGK</sequence>
<dbReference type="EMBL" id="CP036291">
    <property type="protein sequence ID" value="QDU90008.1"/>
    <property type="molecule type" value="Genomic_DNA"/>
</dbReference>
<dbReference type="Gene3D" id="3.90.550.10">
    <property type="entry name" value="Spore Coat Polysaccharide Biosynthesis Protein SpsA, Chain A"/>
    <property type="match status" value="1"/>
</dbReference>
<keyword evidence="2" id="KW-0808">Transferase</keyword>
<dbReference type="OrthoDB" id="9810303at2"/>
<gene>
    <name evidence="2" type="ORF">Pla175_34070</name>
</gene>
<accession>A0A518DEV3</accession>
<evidence type="ECO:0000259" key="1">
    <source>
        <dbReference type="Pfam" id="PF00535"/>
    </source>
</evidence>